<protein>
    <submittedName>
        <fullName evidence="1">Uncharacterized protein</fullName>
    </submittedName>
</protein>
<gene>
    <name evidence="1" type="ORF">SAMN05216178_6924</name>
</gene>
<keyword evidence="2" id="KW-1185">Reference proteome</keyword>
<reference evidence="2" key="1">
    <citation type="submission" date="2016-10" db="EMBL/GenBank/DDBJ databases">
        <authorList>
            <person name="Varghese N."/>
            <person name="Submissions S."/>
        </authorList>
    </citation>
    <scope>NUCLEOTIDE SEQUENCE [LARGE SCALE GENOMIC DNA]</scope>
    <source>
        <strain evidence="2">DSM 9751</strain>
    </source>
</reference>
<organism evidence="1 2">
    <name type="scientific">Pseudomonas saponiphila</name>
    <dbReference type="NCBI Taxonomy" id="556534"/>
    <lineage>
        <taxon>Bacteria</taxon>
        <taxon>Pseudomonadati</taxon>
        <taxon>Pseudomonadota</taxon>
        <taxon>Gammaproteobacteria</taxon>
        <taxon>Pseudomonadales</taxon>
        <taxon>Pseudomonadaceae</taxon>
        <taxon>Pseudomonas</taxon>
    </lineage>
</organism>
<dbReference type="EMBL" id="FNTJ01000003">
    <property type="protein sequence ID" value="SED35780.1"/>
    <property type="molecule type" value="Genomic_DNA"/>
</dbReference>
<sequence length="62" mass="7205">MKGGLQFEWWRGDGADVPEEHKPELIAEALRRASSMINDGYISGELHCEIEDVNYRGHWEFK</sequence>
<dbReference type="Proteomes" id="UP000198982">
    <property type="component" value="Unassembled WGS sequence"/>
</dbReference>
<name>A0A1H5A2E7_9PSED</name>
<dbReference type="RefSeq" id="WP_092320886.1">
    <property type="nucleotide sequence ID" value="NZ_FNTJ01000003.1"/>
</dbReference>
<evidence type="ECO:0000313" key="2">
    <source>
        <dbReference type="Proteomes" id="UP000198982"/>
    </source>
</evidence>
<dbReference type="AlphaFoldDB" id="A0A1H5A2E7"/>
<accession>A0A1H5A2E7</accession>
<proteinExistence type="predicted"/>
<evidence type="ECO:0000313" key="1">
    <source>
        <dbReference type="EMBL" id="SED35780.1"/>
    </source>
</evidence>